<name>A0A8T1CWK4_9STRA</name>
<comment type="caution">
    <text evidence="2">The sequence shown here is derived from an EMBL/GenBank/DDBJ whole genome shotgun (WGS) entry which is preliminary data.</text>
</comment>
<feature type="region of interest" description="Disordered" evidence="1">
    <location>
        <begin position="1"/>
        <end position="21"/>
    </location>
</feature>
<feature type="compositionally biased region" description="Basic and acidic residues" evidence="1">
    <location>
        <begin position="90"/>
        <end position="106"/>
    </location>
</feature>
<reference evidence="2" key="1">
    <citation type="submission" date="2018-10" db="EMBL/GenBank/DDBJ databases">
        <title>Effector identification in a new, highly contiguous assembly of the strawberry crown rot pathogen Phytophthora cactorum.</title>
        <authorList>
            <person name="Armitage A.D."/>
            <person name="Nellist C.F."/>
            <person name="Bates H."/>
            <person name="Vickerstaff R.J."/>
            <person name="Harrison R.J."/>
        </authorList>
    </citation>
    <scope>NUCLEOTIDE SEQUENCE</scope>
    <source>
        <strain evidence="2">4040</strain>
    </source>
</reference>
<evidence type="ECO:0000256" key="1">
    <source>
        <dbReference type="SAM" id="MobiDB-lite"/>
    </source>
</evidence>
<organism evidence="2 3">
    <name type="scientific">Phytophthora cactorum</name>
    <dbReference type="NCBI Taxonomy" id="29920"/>
    <lineage>
        <taxon>Eukaryota</taxon>
        <taxon>Sar</taxon>
        <taxon>Stramenopiles</taxon>
        <taxon>Oomycota</taxon>
        <taxon>Peronosporomycetes</taxon>
        <taxon>Peronosporales</taxon>
        <taxon>Peronosporaceae</taxon>
        <taxon>Phytophthora</taxon>
    </lineage>
</organism>
<feature type="region of interest" description="Disordered" evidence="1">
    <location>
        <begin position="54"/>
        <end position="106"/>
    </location>
</feature>
<evidence type="ECO:0000313" key="2">
    <source>
        <dbReference type="EMBL" id="KAG2929680.1"/>
    </source>
</evidence>
<feature type="compositionally biased region" description="Basic and acidic residues" evidence="1">
    <location>
        <begin position="1"/>
        <end position="14"/>
    </location>
</feature>
<dbReference type="EMBL" id="RCMK01000421">
    <property type="protein sequence ID" value="KAG2929680.1"/>
    <property type="molecule type" value="Genomic_DNA"/>
</dbReference>
<dbReference type="Proteomes" id="UP000736787">
    <property type="component" value="Unassembled WGS sequence"/>
</dbReference>
<dbReference type="AlphaFoldDB" id="A0A8T1CWK4"/>
<evidence type="ECO:0000313" key="3">
    <source>
        <dbReference type="Proteomes" id="UP000736787"/>
    </source>
</evidence>
<sequence length="106" mass="11791">MSSRHRTEQPRDRGGALTPRATVETARVATREMGVREQLPGSTTLLWVVVVTDQPQELTSEDENETSVRGWKTRAVDGESNTCVSSGESQDERERDECGEQEARAD</sequence>
<proteinExistence type="predicted"/>
<feature type="compositionally biased region" description="Polar residues" evidence="1">
    <location>
        <begin position="79"/>
        <end position="88"/>
    </location>
</feature>
<gene>
    <name evidence="2" type="ORF">PC117_g13940</name>
</gene>
<protein>
    <submittedName>
        <fullName evidence="2">Uncharacterized protein</fullName>
    </submittedName>
</protein>
<accession>A0A8T1CWK4</accession>